<dbReference type="InterPro" id="IPR055454">
    <property type="entry name" value="CNOT1-like_NOT1_connector"/>
</dbReference>
<feature type="non-terminal residue" evidence="4">
    <location>
        <position position="961"/>
    </location>
</feature>
<dbReference type="GO" id="GO:0000932">
    <property type="term" value="C:P-body"/>
    <property type="evidence" value="ECO:0007669"/>
    <property type="project" value="TreeGrafter"/>
</dbReference>
<feature type="domain" description="CCR4-NOT transcription complex subunit 1" evidence="2">
    <location>
        <begin position="24"/>
        <end position="158"/>
    </location>
</feature>
<dbReference type="EMBL" id="CAJVPK010001649">
    <property type="protein sequence ID" value="CAG8594171.1"/>
    <property type="molecule type" value="Genomic_DNA"/>
</dbReference>
<dbReference type="Gene3D" id="1.25.40.790">
    <property type="match status" value="1"/>
</dbReference>
<name>A0A9N9C877_9GLOM</name>
<evidence type="ECO:0000313" key="4">
    <source>
        <dbReference type="EMBL" id="CAG8594171.1"/>
    </source>
</evidence>
<gene>
    <name evidence="4" type="ORF">DEBURN_LOCUS9206</name>
</gene>
<proteinExistence type="predicted"/>
<dbReference type="OrthoDB" id="1933107at2759"/>
<dbReference type="GO" id="GO:0030015">
    <property type="term" value="C:CCR4-NOT core complex"/>
    <property type="evidence" value="ECO:0007669"/>
    <property type="project" value="InterPro"/>
</dbReference>
<protein>
    <submittedName>
        <fullName evidence="4">3223_t:CDS:1</fullName>
    </submittedName>
</protein>
<dbReference type="InterPro" id="IPR007196">
    <property type="entry name" value="CCR4-Not_Not1_C"/>
</dbReference>
<dbReference type="PANTHER" id="PTHR13162">
    <property type="entry name" value="CCR4-NOT TRANSCRIPTION COMPLEX"/>
    <property type="match status" value="1"/>
</dbReference>
<evidence type="ECO:0000259" key="2">
    <source>
        <dbReference type="Pfam" id="PF12842"/>
    </source>
</evidence>
<evidence type="ECO:0000313" key="5">
    <source>
        <dbReference type="Proteomes" id="UP000789706"/>
    </source>
</evidence>
<dbReference type="AlphaFoldDB" id="A0A9N9C877"/>
<dbReference type="Pfam" id="PF25097">
    <property type="entry name" value="ARM_Cnot1"/>
    <property type="match status" value="1"/>
</dbReference>
<keyword evidence="5" id="KW-1185">Reference proteome</keyword>
<dbReference type="Pfam" id="PF04054">
    <property type="entry name" value="Not1"/>
    <property type="match status" value="1"/>
</dbReference>
<feature type="domain" description="CCR4-NOT transcription complex subunit 1-like NOT1 connector" evidence="3">
    <location>
        <begin position="272"/>
        <end position="456"/>
    </location>
</feature>
<dbReference type="GO" id="GO:0060090">
    <property type="term" value="F:molecular adaptor activity"/>
    <property type="evidence" value="ECO:0007669"/>
    <property type="project" value="TreeGrafter"/>
</dbReference>
<dbReference type="Gene3D" id="1.25.40.800">
    <property type="match status" value="1"/>
</dbReference>
<dbReference type="FunFam" id="1.25.40.800:FF:000001">
    <property type="entry name" value="CCR4-NOT transcription complex subunit 1"/>
    <property type="match status" value="1"/>
</dbReference>
<sequence length="961" mass="110528">GIMNLDQYITFNPNLSLFANQPMMRKIVHLAIDRAILERSVTIAGISTRELIVKDFAMEPNEEKMRNSAHLMVQNLAGSLALVTCKEPLRISMVTHLRNLLVQNGFNEQSISDQAILMIVADNLELACSFIEKAAMDKAVPEIDESLASSFSNRKKHRERTGQPYYDMTVYSGISRYMGNLPEPLRLKTNGLQPQQLRVYEDFSRIPRLSSQAAAIYGLLDERNSRVNMHRGQEFPLGHPYNSAELPFEGGQIHMPISAHQSVEKFNQLLSELDKLISKNPQASWNSLPPNSEIRYYVKEIPLLATQSFNRDETALHFSQKVVQLLYKNESNLSREVYVTLLEKLCETSYKVTKEVTAWLLYADDERKFIVPVVIALIKAGLINVGDQDTQLAKLIENGRPIVIEFTAKLIREVILKDPPYATRNDFVNSLDALTRLSQRGKAPESVIQLLEDLRLRASRESLNKDVENYGIREQLTFYFAEWVRVYQHPTSNEKTYATFIMQLQQQGVLKGEEISSTFFRACTEMSVDHYLKQKSSHSSPHIAYQAIDAFSKLIVLLVKYHSDSEGVNHNVAKINYLSKILSIIVLVLAQAHEQRRQQFNQKPFFRLFSSLLNDLNTYEQQLQPIYYQILTSLSTTFHTLQPFFFPGFTFAWLALISHRLFMPKLLLAENQKFLVPFLRNVEMRETTRLLYKGTLRVLLVLLHDFPEFLCDYHFSFCDVIPPSCIQLRNLILSAFPRNMRLPDPFTPNLKVDLLPEISQSPRVLSDYASALYANNLKNDIDTYLKTRTPISFPMELRNKLMNDNSNQPEIASTGSKYNVPVINSLVLYVGIQAISQIHKSSQGITHSAPMDIFQQLLIDMDSEGRYLFLSAIANQLRYPNSHTHYFSCILLYLFAEGNQEVIKEQVTRVLLERLIVNRPHPWGLLITFIELIKNPRYNFWNHSFTRCAADIERLFESVSR</sequence>
<feature type="domain" description="CCR4-Not complex component Not1 C-terminal" evidence="1">
    <location>
        <begin position="614"/>
        <end position="959"/>
    </location>
</feature>
<comment type="caution">
    <text evidence="4">The sequence shown here is derived from an EMBL/GenBank/DDBJ whole genome shotgun (WGS) entry which is preliminary data.</text>
</comment>
<dbReference type="Proteomes" id="UP000789706">
    <property type="component" value="Unassembled WGS sequence"/>
</dbReference>
<dbReference type="GO" id="GO:0000288">
    <property type="term" value="P:nuclear-transcribed mRNA catabolic process, deadenylation-dependent decay"/>
    <property type="evidence" value="ECO:0007669"/>
    <property type="project" value="TreeGrafter"/>
</dbReference>
<dbReference type="InterPro" id="IPR040398">
    <property type="entry name" value="Not1"/>
</dbReference>
<dbReference type="CDD" id="cd20710">
    <property type="entry name" value="NOT1_connector"/>
    <property type="match status" value="1"/>
</dbReference>
<dbReference type="InterPro" id="IPR024557">
    <property type="entry name" value="CNOT1_dom_4"/>
</dbReference>
<dbReference type="Pfam" id="PF12842">
    <property type="entry name" value="DUF3819"/>
    <property type="match status" value="1"/>
</dbReference>
<evidence type="ECO:0000259" key="1">
    <source>
        <dbReference type="Pfam" id="PF04054"/>
    </source>
</evidence>
<reference evidence="4" key="1">
    <citation type="submission" date="2021-06" db="EMBL/GenBank/DDBJ databases">
        <authorList>
            <person name="Kallberg Y."/>
            <person name="Tangrot J."/>
            <person name="Rosling A."/>
        </authorList>
    </citation>
    <scope>NUCLEOTIDE SEQUENCE</scope>
    <source>
        <strain evidence="4">AZ414A</strain>
    </source>
</reference>
<accession>A0A9N9C877</accession>
<dbReference type="GO" id="GO:0017148">
    <property type="term" value="P:negative regulation of translation"/>
    <property type="evidence" value="ECO:0007669"/>
    <property type="project" value="InterPro"/>
</dbReference>
<organism evidence="4 5">
    <name type="scientific">Diversispora eburnea</name>
    <dbReference type="NCBI Taxonomy" id="1213867"/>
    <lineage>
        <taxon>Eukaryota</taxon>
        <taxon>Fungi</taxon>
        <taxon>Fungi incertae sedis</taxon>
        <taxon>Mucoromycota</taxon>
        <taxon>Glomeromycotina</taxon>
        <taxon>Glomeromycetes</taxon>
        <taxon>Diversisporales</taxon>
        <taxon>Diversisporaceae</taxon>
        <taxon>Diversispora</taxon>
    </lineage>
</organism>
<dbReference type="PANTHER" id="PTHR13162:SF8">
    <property type="entry name" value="CCR4-NOT TRANSCRIPTION COMPLEX SUBUNIT 1"/>
    <property type="match status" value="1"/>
</dbReference>
<evidence type="ECO:0000259" key="3">
    <source>
        <dbReference type="Pfam" id="PF25097"/>
    </source>
</evidence>